<evidence type="ECO:0000313" key="2">
    <source>
        <dbReference type="EMBL" id="VDK24614.1"/>
    </source>
</evidence>
<dbReference type="EMBL" id="UYRS01001247">
    <property type="protein sequence ID" value="VDK24614.1"/>
    <property type="molecule type" value="Genomic_DNA"/>
</dbReference>
<reference evidence="2 3" key="2">
    <citation type="submission" date="2018-11" db="EMBL/GenBank/DDBJ databases">
        <authorList>
            <consortium name="Pathogen Informatics"/>
        </authorList>
    </citation>
    <scope>NUCLEOTIDE SEQUENCE [LARGE SCALE GENOMIC DNA]</scope>
</reference>
<gene>
    <name evidence="2" type="ORF">TASK_LOCUS2231</name>
</gene>
<sequence>MKCAICSQCLLLLTVICSAYCANKVIFISFDGFRHDYLDMAEKAGKNISAFKQIRGAGFQAVVQNVMVTLTFPSHYAMATGRNVENHGLVGNKFYDPDLGMSFSYKKAEKNMQSPWFEYGNAEPLWATNERNGGRSCVFQWVGSEARIHNKMAFATSGIYNKGFSLEYRIDRIMDWMSRDEFTLGMMYYDQPDSYGHRYGPDSKEVMDMVEEINRGLAYLLQRIEQTPSLKDRVNIVVSSDHGMANVDPKTRVIDLYEKLKNVSKNVIFDSSSSTLGLWTKNESVVTNEELFKRINGTEHLKVYYKSDIPERYHYKKNLRIAPVFAVADIGWLIKAYKDPYKDLYGAHGYDNAESDMHPFMVAMGPDIQHFKDRQLFEQIDLYPYICALLRLEKPNRIDGLIDRVVKFLKEKPDEDYLEQFRLYASGTLIPKPPAYI</sequence>
<dbReference type="Pfam" id="PF01663">
    <property type="entry name" value="Phosphodiest"/>
    <property type="match status" value="1"/>
</dbReference>
<accession>A0A0R3VXT6</accession>
<keyword evidence="3" id="KW-1185">Reference proteome</keyword>
<dbReference type="InterPro" id="IPR017850">
    <property type="entry name" value="Alkaline_phosphatase_core_sf"/>
</dbReference>
<keyword evidence="1" id="KW-0732">Signal</keyword>
<dbReference type="STRING" id="60517.A0A0R3VXT6"/>
<feature type="signal peptide" evidence="1">
    <location>
        <begin position="1"/>
        <end position="21"/>
    </location>
</feature>
<evidence type="ECO:0000256" key="1">
    <source>
        <dbReference type="SAM" id="SignalP"/>
    </source>
</evidence>
<dbReference type="InterPro" id="IPR002591">
    <property type="entry name" value="Phosphodiest/P_Trfase"/>
</dbReference>
<dbReference type="OrthoDB" id="415411at2759"/>
<dbReference type="CDD" id="cd16018">
    <property type="entry name" value="Enpp"/>
    <property type="match status" value="1"/>
</dbReference>
<reference evidence="4" key="1">
    <citation type="submission" date="2017-02" db="UniProtKB">
        <authorList>
            <consortium name="WormBaseParasite"/>
        </authorList>
    </citation>
    <scope>IDENTIFICATION</scope>
</reference>
<dbReference type="PANTHER" id="PTHR10151:SF120">
    <property type="entry name" value="BIS(5'-ADENOSYL)-TRIPHOSPHATASE"/>
    <property type="match status" value="1"/>
</dbReference>
<dbReference type="GO" id="GO:0016787">
    <property type="term" value="F:hydrolase activity"/>
    <property type="evidence" value="ECO:0007669"/>
    <property type="project" value="UniProtKB-ARBA"/>
</dbReference>
<dbReference type="PANTHER" id="PTHR10151">
    <property type="entry name" value="ECTONUCLEOTIDE PYROPHOSPHATASE/PHOSPHODIESTERASE"/>
    <property type="match status" value="1"/>
</dbReference>
<dbReference type="Gene3D" id="3.40.720.10">
    <property type="entry name" value="Alkaline Phosphatase, subunit A"/>
    <property type="match status" value="1"/>
</dbReference>
<evidence type="ECO:0000313" key="3">
    <source>
        <dbReference type="Proteomes" id="UP000282613"/>
    </source>
</evidence>
<protein>
    <submittedName>
        <fullName evidence="4">Ectonucleotide pyrophosphatase/phosphodiesterase family member 5-like</fullName>
    </submittedName>
</protein>
<dbReference type="Proteomes" id="UP000282613">
    <property type="component" value="Unassembled WGS sequence"/>
</dbReference>
<dbReference type="AlphaFoldDB" id="A0A0R3VXT6"/>
<proteinExistence type="predicted"/>
<evidence type="ECO:0000313" key="4">
    <source>
        <dbReference type="WBParaSite" id="TASK_0000223001-mRNA-1"/>
    </source>
</evidence>
<dbReference type="SUPFAM" id="SSF53649">
    <property type="entry name" value="Alkaline phosphatase-like"/>
    <property type="match status" value="1"/>
</dbReference>
<feature type="chain" id="PRO_5043132492" evidence="1">
    <location>
        <begin position="22"/>
        <end position="437"/>
    </location>
</feature>
<name>A0A0R3VXT6_TAEAS</name>
<organism evidence="4">
    <name type="scientific">Taenia asiatica</name>
    <name type="common">Asian tapeworm</name>
    <dbReference type="NCBI Taxonomy" id="60517"/>
    <lineage>
        <taxon>Eukaryota</taxon>
        <taxon>Metazoa</taxon>
        <taxon>Spiralia</taxon>
        <taxon>Lophotrochozoa</taxon>
        <taxon>Platyhelminthes</taxon>
        <taxon>Cestoda</taxon>
        <taxon>Eucestoda</taxon>
        <taxon>Cyclophyllidea</taxon>
        <taxon>Taeniidae</taxon>
        <taxon>Taenia</taxon>
    </lineage>
</organism>
<dbReference type="Gene3D" id="3.30.1360.180">
    <property type="match status" value="1"/>
</dbReference>
<dbReference type="WBParaSite" id="TASK_0000223001-mRNA-1">
    <property type="protein sequence ID" value="TASK_0000223001-mRNA-1"/>
    <property type="gene ID" value="TASK_0000223001"/>
</dbReference>